<dbReference type="RefSeq" id="WP_337706563.1">
    <property type="nucleotide sequence ID" value="NZ_JBBEGM010000016.1"/>
</dbReference>
<keyword evidence="4" id="KW-1185">Reference proteome</keyword>
<dbReference type="PANTHER" id="PTHR43619:SF2">
    <property type="entry name" value="S-ADENOSYL-L-METHIONINE-DEPENDENT METHYLTRANSFERASES SUPERFAMILY PROTEIN"/>
    <property type="match status" value="1"/>
</dbReference>
<dbReference type="GO" id="GO:0008168">
    <property type="term" value="F:methyltransferase activity"/>
    <property type="evidence" value="ECO:0007669"/>
    <property type="project" value="UniProtKB-KW"/>
</dbReference>
<dbReference type="InterPro" id="IPR029063">
    <property type="entry name" value="SAM-dependent_MTases_sf"/>
</dbReference>
<keyword evidence="2 3" id="KW-0808">Transferase</keyword>
<dbReference type="EC" id="2.1.1.-" evidence="3"/>
<dbReference type="Pfam" id="PF04072">
    <property type="entry name" value="LCM"/>
    <property type="match status" value="1"/>
</dbReference>
<gene>
    <name evidence="3" type="ORF">WCD58_28795</name>
</gene>
<dbReference type="PIRSF" id="PIRSF028177">
    <property type="entry name" value="Polyketide_synth_Omtfrase_TcmP"/>
    <property type="match status" value="1"/>
</dbReference>
<evidence type="ECO:0000256" key="2">
    <source>
        <dbReference type="ARBA" id="ARBA00022679"/>
    </source>
</evidence>
<dbReference type="PANTHER" id="PTHR43619">
    <property type="entry name" value="S-ADENOSYL-L-METHIONINE-DEPENDENT METHYLTRANSFERASE YKTD-RELATED"/>
    <property type="match status" value="1"/>
</dbReference>
<protein>
    <submittedName>
        <fullName evidence="3">Class I SAM-dependent methyltransferase</fullName>
        <ecNumber evidence="3">2.1.1.-</ecNumber>
    </submittedName>
</protein>
<evidence type="ECO:0000313" key="3">
    <source>
        <dbReference type="EMBL" id="MEJ2865190.1"/>
    </source>
</evidence>
<keyword evidence="1 3" id="KW-0489">Methyltransferase</keyword>
<name>A0ABU8MCW6_9PSEU</name>
<dbReference type="InterPro" id="IPR016874">
    <property type="entry name" value="TcmP-like"/>
</dbReference>
<proteinExistence type="predicted"/>
<dbReference type="GO" id="GO:0032259">
    <property type="term" value="P:methylation"/>
    <property type="evidence" value="ECO:0007669"/>
    <property type="project" value="UniProtKB-KW"/>
</dbReference>
<evidence type="ECO:0000313" key="4">
    <source>
        <dbReference type="Proteomes" id="UP001369736"/>
    </source>
</evidence>
<organism evidence="3 4">
    <name type="scientific">Actinomycetospora flava</name>
    <dbReference type="NCBI Taxonomy" id="3129232"/>
    <lineage>
        <taxon>Bacteria</taxon>
        <taxon>Bacillati</taxon>
        <taxon>Actinomycetota</taxon>
        <taxon>Actinomycetes</taxon>
        <taxon>Pseudonocardiales</taxon>
        <taxon>Pseudonocardiaceae</taxon>
        <taxon>Actinomycetospora</taxon>
    </lineage>
</organism>
<dbReference type="InterPro" id="IPR007213">
    <property type="entry name" value="Ppm1/Ppm2/Tcmp"/>
</dbReference>
<dbReference type="EMBL" id="JBBEGM010000016">
    <property type="protein sequence ID" value="MEJ2865190.1"/>
    <property type="molecule type" value="Genomic_DNA"/>
</dbReference>
<dbReference type="Gene3D" id="3.40.50.150">
    <property type="entry name" value="Vaccinia Virus protein VP39"/>
    <property type="match status" value="1"/>
</dbReference>
<dbReference type="SUPFAM" id="SSF53335">
    <property type="entry name" value="S-adenosyl-L-methionine-dependent methyltransferases"/>
    <property type="match status" value="1"/>
</dbReference>
<dbReference type="Proteomes" id="UP001369736">
    <property type="component" value="Unassembled WGS sequence"/>
</dbReference>
<sequence>MTVRPELTGVPETTLWTLHNRATEARRADSALHDPWAVEALEQLTYPYAERFGRPSQAHALRARAFDDALRAFLDEHPDATVVALGEGLQTTYWRLGEPDVDWVSVDLPEVLALRERLLPAAPRVRHVALSALDRAWMAWVGDGPTIVTAEGLLMYFTREQALGLLADAAARFPGGQILFDTIPPWFSRRTLRGLDLTPAYRAPAMPFGITVPDALALPRLVPGLDAVDDLGLPHGRWPFRRPLVRVAGAMPLLGTHRPGLFRGRFAGQPRDA</sequence>
<reference evidence="3 4" key="1">
    <citation type="submission" date="2024-03" db="EMBL/GenBank/DDBJ databases">
        <title>Actinomycetospora sp. OC33-EN07, a novel actinomycete isolated from wild orchid (Aerides multiflora).</title>
        <authorList>
            <person name="Suriyachadkun C."/>
        </authorList>
    </citation>
    <scope>NUCLEOTIDE SEQUENCE [LARGE SCALE GENOMIC DNA]</scope>
    <source>
        <strain evidence="3 4">OC33-EN07</strain>
    </source>
</reference>
<evidence type="ECO:0000256" key="1">
    <source>
        <dbReference type="ARBA" id="ARBA00022603"/>
    </source>
</evidence>
<accession>A0ABU8MCW6</accession>
<comment type="caution">
    <text evidence="3">The sequence shown here is derived from an EMBL/GenBank/DDBJ whole genome shotgun (WGS) entry which is preliminary data.</text>
</comment>